<comment type="similarity">
    <text evidence="2">Belongs to the ACC deaminase/D-cysteine desulfhydrase family.</text>
</comment>
<evidence type="ECO:0000313" key="8">
    <source>
        <dbReference type="Proteomes" id="UP001314263"/>
    </source>
</evidence>
<dbReference type="FunFam" id="3.40.50.1100:FF:000037">
    <property type="entry name" value="Bifunctional D-cysteine desulfhydrase/1-aminocyclopropane-1-carboxylate deaminase, mitochondrial"/>
    <property type="match status" value="1"/>
</dbReference>
<protein>
    <recommendedName>
        <fullName evidence="6">Tryptophan synthase beta chain-like PALP domain-containing protein</fullName>
    </recommendedName>
</protein>
<evidence type="ECO:0000256" key="4">
    <source>
        <dbReference type="PIRSR" id="PIRSR006278-1"/>
    </source>
</evidence>
<sequence>MARKYHTLEDANAPDWVPAWLKGPSKQYVLGLFPSPLHRWYPPGIPEDVEFWIKRDDLTGMQLSGNKVRKLEFSIADALAKGADTLITIGGIQSNHCRATAVAARYAGLDCHLILRNSGQAADSDPGLVGNLLIDRMTGAHIHQVTKEEYARVGSKQLGQQLEEQLRQQGKKPCVIPVGGSDAIGTFGYLAATQEILEQAGKGAFTDIVNACGSGGTTAGLALGNHLSGMGATVHAYGVCDDEEYFYDFIDGLYKLLGATPDRIGKDARGLLTAHQAKGAGYAISRPEELQTVIEVAESTGLIFDSTYSGKAFHALREDIRRDPEHWKGRKVLYIHTGGLFGLYSEASELQRQLEAKERTHRLAV</sequence>
<keyword evidence="8" id="KW-1185">Reference proteome</keyword>
<dbReference type="Gene3D" id="3.40.50.1100">
    <property type="match status" value="2"/>
</dbReference>
<dbReference type="GO" id="GO:0019148">
    <property type="term" value="F:D-cysteine desulfhydrase activity"/>
    <property type="evidence" value="ECO:0007669"/>
    <property type="project" value="TreeGrafter"/>
</dbReference>
<evidence type="ECO:0000256" key="5">
    <source>
        <dbReference type="PIRSR" id="PIRSR006278-2"/>
    </source>
</evidence>
<dbReference type="Proteomes" id="UP001314263">
    <property type="component" value="Unassembled WGS sequence"/>
</dbReference>
<evidence type="ECO:0000256" key="2">
    <source>
        <dbReference type="ARBA" id="ARBA00008639"/>
    </source>
</evidence>
<evidence type="ECO:0000313" key="7">
    <source>
        <dbReference type="EMBL" id="CAK0786246.1"/>
    </source>
</evidence>
<proteinExistence type="inferred from homology"/>
<feature type="domain" description="Tryptophan synthase beta chain-like PALP" evidence="6">
    <location>
        <begin position="33"/>
        <end position="338"/>
    </location>
</feature>
<comment type="cofactor">
    <cofactor evidence="1">
        <name>pyridoxal 5'-phosphate</name>
        <dbReference type="ChEBI" id="CHEBI:597326"/>
    </cofactor>
</comment>
<feature type="modified residue" description="N6-(pyridoxal phosphate)lysine" evidence="5">
    <location>
        <position position="67"/>
    </location>
</feature>
<dbReference type="SUPFAM" id="SSF53686">
    <property type="entry name" value="Tryptophan synthase beta subunit-like PLP-dependent enzymes"/>
    <property type="match status" value="1"/>
</dbReference>
<dbReference type="Pfam" id="PF00291">
    <property type="entry name" value="PALP"/>
    <property type="match status" value="1"/>
</dbReference>
<dbReference type="NCBIfam" id="TIGR01275">
    <property type="entry name" value="ACC_deam_rel"/>
    <property type="match status" value="1"/>
</dbReference>
<evidence type="ECO:0000259" key="6">
    <source>
        <dbReference type="Pfam" id="PF00291"/>
    </source>
</evidence>
<dbReference type="PANTHER" id="PTHR43780:SF2">
    <property type="entry name" value="1-AMINOCYCLOPROPANE-1-CARBOXYLATE DEAMINASE-RELATED"/>
    <property type="match status" value="1"/>
</dbReference>
<dbReference type="InterPro" id="IPR036052">
    <property type="entry name" value="TrpB-like_PALP_sf"/>
</dbReference>
<name>A0AAV1IHX3_9CHLO</name>
<evidence type="ECO:0000256" key="1">
    <source>
        <dbReference type="ARBA" id="ARBA00001933"/>
    </source>
</evidence>
<dbReference type="InterPro" id="IPR005966">
    <property type="entry name" value="D-Cys_desShydrase"/>
</dbReference>
<dbReference type="EMBL" id="CAUYUE010000014">
    <property type="protein sequence ID" value="CAK0786246.1"/>
    <property type="molecule type" value="Genomic_DNA"/>
</dbReference>
<accession>A0AAV1IHX3</accession>
<keyword evidence="3 5" id="KW-0663">Pyridoxal phosphate</keyword>
<dbReference type="PIRSF" id="PIRSF006278">
    <property type="entry name" value="ACCD_DCysDesulf"/>
    <property type="match status" value="1"/>
</dbReference>
<dbReference type="AlphaFoldDB" id="A0AAV1IHX3"/>
<dbReference type="InterPro" id="IPR027278">
    <property type="entry name" value="ACCD_DCysDesulf"/>
</dbReference>
<dbReference type="PANTHER" id="PTHR43780">
    <property type="entry name" value="1-AMINOCYCLOPROPANE-1-CARBOXYLATE DEAMINASE-RELATED"/>
    <property type="match status" value="1"/>
</dbReference>
<dbReference type="InterPro" id="IPR001926">
    <property type="entry name" value="TrpB-like_PALP"/>
</dbReference>
<reference evidence="7 8" key="1">
    <citation type="submission" date="2023-10" db="EMBL/GenBank/DDBJ databases">
        <authorList>
            <person name="Maclean D."/>
            <person name="Macfadyen A."/>
        </authorList>
    </citation>
    <scope>NUCLEOTIDE SEQUENCE [LARGE SCALE GENOMIC DNA]</scope>
</reference>
<evidence type="ECO:0000256" key="3">
    <source>
        <dbReference type="ARBA" id="ARBA00022898"/>
    </source>
</evidence>
<feature type="active site" description="Nucleophile" evidence="4">
    <location>
        <position position="94"/>
    </location>
</feature>
<organism evidence="7 8">
    <name type="scientific">Coccomyxa viridis</name>
    <dbReference type="NCBI Taxonomy" id="1274662"/>
    <lineage>
        <taxon>Eukaryota</taxon>
        <taxon>Viridiplantae</taxon>
        <taxon>Chlorophyta</taxon>
        <taxon>core chlorophytes</taxon>
        <taxon>Trebouxiophyceae</taxon>
        <taxon>Trebouxiophyceae incertae sedis</taxon>
        <taxon>Coccomyxaceae</taxon>
        <taxon>Coccomyxa</taxon>
    </lineage>
</organism>
<gene>
    <name evidence="7" type="ORF">CVIRNUC_009459</name>
</gene>
<comment type="caution">
    <text evidence="7">The sequence shown here is derived from an EMBL/GenBank/DDBJ whole genome shotgun (WGS) entry which is preliminary data.</text>
</comment>